<keyword evidence="1" id="KW-0472">Membrane</keyword>
<dbReference type="AlphaFoldDB" id="A0A0F9GTD2"/>
<reference evidence="2" key="1">
    <citation type="journal article" date="2015" name="Nature">
        <title>Complex archaea that bridge the gap between prokaryotes and eukaryotes.</title>
        <authorList>
            <person name="Spang A."/>
            <person name="Saw J.H."/>
            <person name="Jorgensen S.L."/>
            <person name="Zaremba-Niedzwiedzka K."/>
            <person name="Martijn J."/>
            <person name="Lind A.E."/>
            <person name="van Eijk R."/>
            <person name="Schleper C."/>
            <person name="Guy L."/>
            <person name="Ettema T.J."/>
        </authorList>
    </citation>
    <scope>NUCLEOTIDE SEQUENCE</scope>
</reference>
<evidence type="ECO:0000313" key="2">
    <source>
        <dbReference type="EMBL" id="KKL93896.1"/>
    </source>
</evidence>
<sequence>MIETKKLNGFIRWIVVAIAVGGLIFNTAVLYNDVKHLKGAVQEIKEEVKTINIYLLQKK</sequence>
<gene>
    <name evidence="2" type="ORF">LCGC14_1870140</name>
</gene>
<protein>
    <submittedName>
        <fullName evidence="2">Uncharacterized protein</fullName>
    </submittedName>
</protein>
<keyword evidence="1" id="KW-0812">Transmembrane</keyword>
<keyword evidence="1" id="KW-1133">Transmembrane helix</keyword>
<name>A0A0F9GTD2_9ZZZZ</name>
<organism evidence="2">
    <name type="scientific">marine sediment metagenome</name>
    <dbReference type="NCBI Taxonomy" id="412755"/>
    <lineage>
        <taxon>unclassified sequences</taxon>
        <taxon>metagenomes</taxon>
        <taxon>ecological metagenomes</taxon>
    </lineage>
</organism>
<accession>A0A0F9GTD2</accession>
<proteinExistence type="predicted"/>
<comment type="caution">
    <text evidence="2">The sequence shown here is derived from an EMBL/GenBank/DDBJ whole genome shotgun (WGS) entry which is preliminary data.</text>
</comment>
<dbReference type="EMBL" id="LAZR01019071">
    <property type="protein sequence ID" value="KKL93896.1"/>
    <property type="molecule type" value="Genomic_DNA"/>
</dbReference>
<feature type="transmembrane region" description="Helical" evidence="1">
    <location>
        <begin position="12"/>
        <end position="31"/>
    </location>
</feature>
<evidence type="ECO:0000256" key="1">
    <source>
        <dbReference type="SAM" id="Phobius"/>
    </source>
</evidence>